<name>A0AAD8ECL1_DIPPU</name>
<dbReference type="EMBL" id="JASPKZ010007340">
    <property type="protein sequence ID" value="KAJ9584894.1"/>
    <property type="molecule type" value="Genomic_DNA"/>
</dbReference>
<protein>
    <submittedName>
        <fullName evidence="1">Uncharacterized protein</fullName>
    </submittedName>
</protein>
<comment type="caution">
    <text evidence="1">The sequence shown here is derived from an EMBL/GenBank/DDBJ whole genome shotgun (WGS) entry which is preliminary data.</text>
</comment>
<organism evidence="1 2">
    <name type="scientific">Diploptera punctata</name>
    <name type="common">Pacific beetle cockroach</name>
    <dbReference type="NCBI Taxonomy" id="6984"/>
    <lineage>
        <taxon>Eukaryota</taxon>
        <taxon>Metazoa</taxon>
        <taxon>Ecdysozoa</taxon>
        <taxon>Arthropoda</taxon>
        <taxon>Hexapoda</taxon>
        <taxon>Insecta</taxon>
        <taxon>Pterygota</taxon>
        <taxon>Neoptera</taxon>
        <taxon>Polyneoptera</taxon>
        <taxon>Dictyoptera</taxon>
        <taxon>Blattodea</taxon>
        <taxon>Blaberoidea</taxon>
        <taxon>Blaberidae</taxon>
        <taxon>Diplopterinae</taxon>
        <taxon>Diploptera</taxon>
    </lineage>
</organism>
<accession>A0AAD8ECL1</accession>
<feature type="non-terminal residue" evidence="1">
    <location>
        <position position="1"/>
    </location>
</feature>
<sequence>SLADFDRTISNLISVPGNLTVFFANLSCFLRRRTKSFALQSYAERQQAKIYNRKHTSLGLNEFLANPDQNY</sequence>
<dbReference type="AlphaFoldDB" id="A0AAD8ECL1"/>
<gene>
    <name evidence="1" type="ORF">L9F63_020749</name>
</gene>
<proteinExistence type="predicted"/>
<dbReference type="Proteomes" id="UP001233999">
    <property type="component" value="Unassembled WGS sequence"/>
</dbReference>
<evidence type="ECO:0000313" key="1">
    <source>
        <dbReference type="EMBL" id="KAJ9584894.1"/>
    </source>
</evidence>
<evidence type="ECO:0000313" key="2">
    <source>
        <dbReference type="Proteomes" id="UP001233999"/>
    </source>
</evidence>
<reference evidence="1" key="2">
    <citation type="submission" date="2023-05" db="EMBL/GenBank/DDBJ databases">
        <authorList>
            <person name="Fouks B."/>
        </authorList>
    </citation>
    <scope>NUCLEOTIDE SEQUENCE</scope>
    <source>
        <strain evidence="1">Stay&amp;Tobe</strain>
        <tissue evidence="1">Testes</tissue>
    </source>
</reference>
<keyword evidence="2" id="KW-1185">Reference proteome</keyword>
<reference evidence="1" key="1">
    <citation type="journal article" date="2023" name="IScience">
        <title>Live-bearing cockroach genome reveals convergent evolutionary mechanisms linked to viviparity in insects and beyond.</title>
        <authorList>
            <person name="Fouks B."/>
            <person name="Harrison M.C."/>
            <person name="Mikhailova A.A."/>
            <person name="Marchal E."/>
            <person name="English S."/>
            <person name="Carruthers M."/>
            <person name="Jennings E.C."/>
            <person name="Chiamaka E.L."/>
            <person name="Frigard R.A."/>
            <person name="Pippel M."/>
            <person name="Attardo G.M."/>
            <person name="Benoit J.B."/>
            <person name="Bornberg-Bauer E."/>
            <person name="Tobe S.S."/>
        </authorList>
    </citation>
    <scope>NUCLEOTIDE SEQUENCE</scope>
    <source>
        <strain evidence="1">Stay&amp;Tobe</strain>
    </source>
</reference>
<feature type="non-terminal residue" evidence="1">
    <location>
        <position position="71"/>
    </location>
</feature>